<dbReference type="InterPro" id="IPR029057">
    <property type="entry name" value="PRTase-like"/>
</dbReference>
<dbReference type="CDD" id="cd06223">
    <property type="entry name" value="PRTases_typeI"/>
    <property type="match status" value="1"/>
</dbReference>
<dbReference type="PANTHER" id="PTHR47505">
    <property type="entry name" value="DNA UTILIZATION PROTEIN YHGH"/>
    <property type="match status" value="1"/>
</dbReference>
<organism evidence="2">
    <name type="scientific">freshwater metagenome</name>
    <dbReference type="NCBI Taxonomy" id="449393"/>
    <lineage>
        <taxon>unclassified sequences</taxon>
        <taxon>metagenomes</taxon>
        <taxon>ecological metagenomes</taxon>
    </lineage>
</organism>
<protein>
    <recommendedName>
        <fullName evidence="3">Phosphoribosyltransferase domain-containing protein</fullName>
    </recommendedName>
</protein>
<dbReference type="AlphaFoldDB" id="A0A094PNW5"/>
<dbReference type="InterPro" id="IPR000836">
    <property type="entry name" value="PRTase_dom"/>
</dbReference>
<comment type="caution">
    <text evidence="2">The sequence shown here is derived from an EMBL/GenBank/DDBJ whole genome shotgun (WGS) entry which is preliminary data.</text>
</comment>
<dbReference type="Gene3D" id="3.40.50.2020">
    <property type="match status" value="1"/>
</dbReference>
<evidence type="ECO:0000313" key="2">
    <source>
        <dbReference type="EMBL" id="KGA03691.1"/>
    </source>
</evidence>
<comment type="similarity">
    <text evidence="1">Belongs to the ComF/GntX family.</text>
</comment>
<name>A0A094PNW5_9ZZZZ</name>
<evidence type="ECO:0000256" key="1">
    <source>
        <dbReference type="ARBA" id="ARBA00008007"/>
    </source>
</evidence>
<reference evidence="2" key="1">
    <citation type="submission" date="2014-05" db="EMBL/GenBank/DDBJ databases">
        <title>Key roles for freshwater Actinobacteria revealed by deep metagenomic sequencing.</title>
        <authorList>
            <person name="Ghai R."/>
            <person name="Mizuno C.M."/>
            <person name="Picazo A."/>
            <person name="Camacho A."/>
            <person name="Rodriguez-Valera F."/>
        </authorList>
    </citation>
    <scope>NUCLEOTIDE SEQUENCE</scope>
</reference>
<sequence>MNFGAFVAVFSSLLFPVRCPSCLRSSTEDLARFGECLGCRGNIQLEVSVSYREALQIFAGSKYSPSLSRIILAAKEDNQLQARAFLAERLNQSLKRALKEISLRRELAIREIVIIPIPSRRLADRKRGFAHVELLVTQLMNLNKTLDIQILNCLSHSKKVSDQTSLNFHERAMNMKGAFVVDRIKYLEIYPTKNSNSVVFLIDDLVTTGATVQAANSALLTLGGSVDGVLASCATEGFTH</sequence>
<dbReference type="InterPro" id="IPR051910">
    <property type="entry name" value="ComF/GntX_DNA_util-trans"/>
</dbReference>
<accession>A0A094PNW5</accession>
<dbReference type="PANTHER" id="PTHR47505:SF1">
    <property type="entry name" value="DNA UTILIZATION PROTEIN YHGH"/>
    <property type="match status" value="1"/>
</dbReference>
<gene>
    <name evidence="2" type="ORF">GM49_0775</name>
</gene>
<proteinExistence type="inferred from homology"/>
<dbReference type="EMBL" id="JNSJ01000005">
    <property type="protein sequence ID" value="KGA03691.1"/>
    <property type="molecule type" value="Genomic_DNA"/>
</dbReference>
<evidence type="ECO:0008006" key="3">
    <source>
        <dbReference type="Google" id="ProtNLM"/>
    </source>
</evidence>
<dbReference type="SUPFAM" id="SSF53271">
    <property type="entry name" value="PRTase-like"/>
    <property type="match status" value="1"/>
</dbReference>